<reference evidence="1" key="2">
    <citation type="journal article" date="2015" name="Fish Shellfish Immunol.">
        <title>Early steps in the European eel (Anguilla anguilla)-Vibrio vulnificus interaction in the gills: Role of the RtxA13 toxin.</title>
        <authorList>
            <person name="Callol A."/>
            <person name="Pajuelo D."/>
            <person name="Ebbesson L."/>
            <person name="Teles M."/>
            <person name="MacKenzie S."/>
            <person name="Amaro C."/>
        </authorList>
    </citation>
    <scope>NUCLEOTIDE SEQUENCE</scope>
</reference>
<evidence type="ECO:0000313" key="1">
    <source>
        <dbReference type="EMBL" id="JAI07592.1"/>
    </source>
</evidence>
<name>A0A0E9XYT7_ANGAN</name>
<dbReference type="AlphaFoldDB" id="A0A0E9XYT7"/>
<accession>A0A0E9XYT7</accession>
<reference evidence="1" key="1">
    <citation type="submission" date="2014-11" db="EMBL/GenBank/DDBJ databases">
        <authorList>
            <person name="Amaro Gonzalez C."/>
        </authorList>
    </citation>
    <scope>NUCLEOTIDE SEQUENCE</scope>
</reference>
<sequence length="26" mass="3105">MGKIFVAFWIKRRKKEPLLNKMGLIS</sequence>
<proteinExistence type="predicted"/>
<organism evidence="1">
    <name type="scientific">Anguilla anguilla</name>
    <name type="common">European freshwater eel</name>
    <name type="synonym">Muraena anguilla</name>
    <dbReference type="NCBI Taxonomy" id="7936"/>
    <lineage>
        <taxon>Eukaryota</taxon>
        <taxon>Metazoa</taxon>
        <taxon>Chordata</taxon>
        <taxon>Craniata</taxon>
        <taxon>Vertebrata</taxon>
        <taxon>Euteleostomi</taxon>
        <taxon>Actinopterygii</taxon>
        <taxon>Neopterygii</taxon>
        <taxon>Teleostei</taxon>
        <taxon>Anguilliformes</taxon>
        <taxon>Anguillidae</taxon>
        <taxon>Anguilla</taxon>
    </lineage>
</organism>
<dbReference type="EMBL" id="GBXM01000986">
    <property type="protein sequence ID" value="JAI07592.1"/>
    <property type="molecule type" value="Transcribed_RNA"/>
</dbReference>
<protein>
    <submittedName>
        <fullName evidence="1">Uncharacterized protein</fullName>
    </submittedName>
</protein>